<dbReference type="InParanoid" id="G8JQ56"/>
<dbReference type="EMBL" id="CP002498">
    <property type="protein sequence ID" value="AET38058.1"/>
    <property type="molecule type" value="Genomic_DNA"/>
</dbReference>
<dbReference type="GO" id="GO:0072741">
    <property type="term" value="P:protein localization to cell division site"/>
    <property type="evidence" value="ECO:0007669"/>
    <property type="project" value="EnsemblFungi"/>
</dbReference>
<dbReference type="Pfam" id="PF00018">
    <property type="entry name" value="SH3_1"/>
    <property type="match status" value="1"/>
</dbReference>
<keyword evidence="7" id="KW-1185">Reference proteome</keyword>
<keyword evidence="1 2" id="KW-0728">SH3 domain</keyword>
<dbReference type="HOGENOM" id="CLU_025518_0_1_1"/>
<dbReference type="Gene3D" id="2.30.30.40">
    <property type="entry name" value="SH3 Domains"/>
    <property type="match status" value="1"/>
</dbReference>
<feature type="domain" description="SH3" evidence="4">
    <location>
        <begin position="361"/>
        <end position="421"/>
    </location>
</feature>
<dbReference type="CDD" id="cd07599">
    <property type="entry name" value="BAR_Rvs167p"/>
    <property type="match status" value="1"/>
</dbReference>
<dbReference type="KEGG" id="erc:Ecym_2316"/>
<dbReference type="GO" id="GO:0042802">
    <property type="term" value="F:identical protein binding"/>
    <property type="evidence" value="ECO:0007669"/>
    <property type="project" value="EnsemblFungi"/>
</dbReference>
<dbReference type="GO" id="GO:0005516">
    <property type="term" value="F:calmodulin binding"/>
    <property type="evidence" value="ECO:0007669"/>
    <property type="project" value="EnsemblFungi"/>
</dbReference>
<evidence type="ECO:0000313" key="7">
    <source>
        <dbReference type="Proteomes" id="UP000006790"/>
    </source>
</evidence>
<dbReference type="eggNOG" id="KOG3771">
    <property type="taxonomic scope" value="Eukaryota"/>
</dbReference>
<dbReference type="GO" id="GO:0030479">
    <property type="term" value="C:actin cortical patch"/>
    <property type="evidence" value="ECO:0007669"/>
    <property type="project" value="EnsemblFungi"/>
</dbReference>
<dbReference type="GO" id="GO:1903475">
    <property type="term" value="P:mitotic actomyosin contractile ring assembly"/>
    <property type="evidence" value="ECO:0007669"/>
    <property type="project" value="EnsemblFungi"/>
</dbReference>
<organism evidence="6 7">
    <name type="scientific">Eremothecium cymbalariae (strain CBS 270.75 / DBVPG 7215 / KCTC 17166 / NRRL Y-17582)</name>
    <name type="common">Yeast</name>
    <dbReference type="NCBI Taxonomy" id="931890"/>
    <lineage>
        <taxon>Eukaryota</taxon>
        <taxon>Fungi</taxon>
        <taxon>Dikarya</taxon>
        <taxon>Ascomycota</taxon>
        <taxon>Saccharomycotina</taxon>
        <taxon>Saccharomycetes</taxon>
        <taxon>Saccharomycetales</taxon>
        <taxon>Saccharomycetaceae</taxon>
        <taxon>Eremothecium</taxon>
    </lineage>
</organism>
<dbReference type="GO" id="GO:0005934">
    <property type="term" value="C:cellular bud tip"/>
    <property type="evidence" value="ECO:0007669"/>
    <property type="project" value="EnsemblFungi"/>
</dbReference>
<dbReference type="InterPro" id="IPR036028">
    <property type="entry name" value="SH3-like_dom_sf"/>
</dbReference>
<evidence type="ECO:0000256" key="2">
    <source>
        <dbReference type="PROSITE-ProRule" id="PRU00192"/>
    </source>
</evidence>
<dbReference type="SMART" id="SM00721">
    <property type="entry name" value="BAR"/>
    <property type="match status" value="1"/>
</dbReference>
<dbReference type="OMA" id="QEYDYYN"/>
<dbReference type="FunFam" id="2.30.30.40:FF:000072">
    <property type="entry name" value="Unconventional Myosin IB"/>
    <property type="match status" value="1"/>
</dbReference>
<protein>
    <recommendedName>
        <fullName evidence="8">BAR domain-containing protein</fullName>
    </recommendedName>
</protein>
<dbReference type="SUPFAM" id="SSF50044">
    <property type="entry name" value="SH3-domain"/>
    <property type="match status" value="1"/>
</dbReference>
<dbReference type="Pfam" id="PF03114">
    <property type="entry name" value="BAR"/>
    <property type="match status" value="1"/>
</dbReference>
<dbReference type="FunCoup" id="G8JQ56">
    <property type="interactions" value="340"/>
</dbReference>
<evidence type="ECO:0008006" key="8">
    <source>
        <dbReference type="Google" id="ProtNLM"/>
    </source>
</evidence>
<dbReference type="InterPro" id="IPR046982">
    <property type="entry name" value="BIN3/RVS161-like"/>
</dbReference>
<dbReference type="PROSITE" id="PS50002">
    <property type="entry name" value="SH3"/>
    <property type="match status" value="1"/>
</dbReference>
<dbReference type="GO" id="GO:0031097">
    <property type="term" value="C:medial cortex"/>
    <property type="evidence" value="ECO:0007669"/>
    <property type="project" value="EnsemblFungi"/>
</dbReference>
<dbReference type="GO" id="GO:1990528">
    <property type="term" value="C:Rvs161p-Rvs167p complex"/>
    <property type="evidence" value="ECO:0007669"/>
    <property type="project" value="EnsemblFungi"/>
</dbReference>
<dbReference type="PANTHER" id="PTHR47174">
    <property type="entry name" value="BRIDGING INTEGRATOR 3"/>
    <property type="match status" value="1"/>
</dbReference>
<dbReference type="GO" id="GO:0006897">
    <property type="term" value="P:endocytosis"/>
    <property type="evidence" value="ECO:0007669"/>
    <property type="project" value="EnsemblFungi"/>
</dbReference>
<dbReference type="GO" id="GO:0030100">
    <property type="term" value="P:regulation of endocytosis"/>
    <property type="evidence" value="ECO:0007669"/>
    <property type="project" value="EnsemblFungi"/>
</dbReference>
<dbReference type="SMART" id="SM00326">
    <property type="entry name" value="SH3"/>
    <property type="match status" value="1"/>
</dbReference>
<accession>G8JQ56</accession>
<dbReference type="SUPFAM" id="SSF103657">
    <property type="entry name" value="BAR/IMD domain-like"/>
    <property type="match status" value="1"/>
</dbReference>
<dbReference type="InterPro" id="IPR004148">
    <property type="entry name" value="BAR_dom"/>
</dbReference>
<proteinExistence type="predicted"/>
<dbReference type="GO" id="GO:0110085">
    <property type="term" value="C:mitotic actomyosin contractile ring"/>
    <property type="evidence" value="ECO:0007669"/>
    <property type="project" value="EnsemblFungi"/>
</dbReference>
<dbReference type="eggNOG" id="KOG0162">
    <property type="taxonomic scope" value="Eukaryota"/>
</dbReference>
<evidence type="ECO:0000259" key="4">
    <source>
        <dbReference type="PROSITE" id="PS50002"/>
    </source>
</evidence>
<dbReference type="GO" id="GO:0007163">
    <property type="term" value="P:establishment or maintenance of cell polarity"/>
    <property type="evidence" value="ECO:0007669"/>
    <property type="project" value="EnsemblFungi"/>
</dbReference>
<evidence type="ECO:0000313" key="6">
    <source>
        <dbReference type="EMBL" id="AET38058.1"/>
    </source>
</evidence>
<dbReference type="GO" id="GO:0051666">
    <property type="term" value="P:actin cortical patch localization"/>
    <property type="evidence" value="ECO:0007669"/>
    <property type="project" value="EnsemblFungi"/>
</dbReference>
<dbReference type="Proteomes" id="UP000006790">
    <property type="component" value="Chromosome 2"/>
</dbReference>
<evidence type="ECO:0000256" key="3">
    <source>
        <dbReference type="SAM" id="MobiDB-lite"/>
    </source>
</evidence>
<dbReference type="InterPro" id="IPR001452">
    <property type="entry name" value="SH3_domain"/>
</dbReference>
<dbReference type="InterPro" id="IPR027267">
    <property type="entry name" value="AH/BAR_dom_sf"/>
</dbReference>
<dbReference type="GeneID" id="11470608"/>
<feature type="compositionally biased region" description="Low complexity" evidence="3">
    <location>
        <begin position="300"/>
        <end position="309"/>
    </location>
</feature>
<dbReference type="OrthoDB" id="2159336at2759"/>
<name>G8JQ56_ERECY</name>
<feature type="domain" description="BAR" evidence="5">
    <location>
        <begin position="17"/>
        <end position="269"/>
    </location>
</feature>
<evidence type="ECO:0000259" key="5">
    <source>
        <dbReference type="PROSITE" id="PS51021"/>
    </source>
</evidence>
<dbReference type="PROSITE" id="PS51021">
    <property type="entry name" value="BAR"/>
    <property type="match status" value="1"/>
</dbReference>
<dbReference type="GO" id="GO:0060988">
    <property type="term" value="P:lipid tube assembly"/>
    <property type="evidence" value="ECO:0007669"/>
    <property type="project" value="EnsemblFungi"/>
</dbReference>
<dbReference type="RefSeq" id="XP_003644875.1">
    <property type="nucleotide sequence ID" value="XM_003644827.1"/>
</dbReference>
<reference evidence="7" key="1">
    <citation type="journal article" date="2012" name="G3 (Bethesda)">
        <title>Pichia sorbitophila, an interspecies yeast hybrid reveals early steps of genome resolution following polyploidization.</title>
        <authorList>
            <person name="Leh Louis V."/>
            <person name="Despons L."/>
            <person name="Friedrich A."/>
            <person name="Martin T."/>
            <person name="Durrens P."/>
            <person name="Casaregola S."/>
            <person name="Neuveglise C."/>
            <person name="Fairhead C."/>
            <person name="Marck C."/>
            <person name="Cruz J.A."/>
            <person name="Straub M.L."/>
            <person name="Kugler V."/>
            <person name="Sacerdot C."/>
            <person name="Uzunov Z."/>
            <person name="Thierry A."/>
            <person name="Weiss S."/>
            <person name="Bleykasten C."/>
            <person name="De Montigny J."/>
            <person name="Jacques N."/>
            <person name="Jung P."/>
            <person name="Lemaire M."/>
            <person name="Mallet S."/>
            <person name="Morel G."/>
            <person name="Richard G.F."/>
            <person name="Sarkar A."/>
            <person name="Savel G."/>
            <person name="Schacherer J."/>
            <person name="Seret M.L."/>
            <person name="Talla E."/>
            <person name="Samson G."/>
            <person name="Jubin C."/>
            <person name="Poulain J."/>
            <person name="Vacherie B."/>
            <person name="Barbe V."/>
            <person name="Pelletier E."/>
            <person name="Sherman D.J."/>
            <person name="Westhof E."/>
            <person name="Weissenbach J."/>
            <person name="Baret P.V."/>
            <person name="Wincker P."/>
            <person name="Gaillardin C."/>
            <person name="Dujon B."/>
            <person name="Souciet J.L."/>
        </authorList>
    </citation>
    <scope>NUCLEOTIDE SEQUENCE [LARGE SCALE GENOMIC DNA]</scope>
    <source>
        <strain evidence="7">CBS 270.75 / DBVPG 7215 / KCTC 17166 / NRRL Y-17582</strain>
    </source>
</reference>
<dbReference type="FunFam" id="1.20.1270.60:FF:000048">
    <property type="entry name" value="BAR adaptor protein RVS167"/>
    <property type="match status" value="1"/>
</dbReference>
<dbReference type="GO" id="GO:0097320">
    <property type="term" value="P:plasma membrane tubulation"/>
    <property type="evidence" value="ECO:0007669"/>
    <property type="project" value="EnsemblFungi"/>
</dbReference>
<dbReference type="Gene3D" id="1.20.1270.60">
    <property type="entry name" value="Arfaptin homology (AH) domain/BAR domain"/>
    <property type="match status" value="1"/>
</dbReference>
<sequence length="421" mass="47715">MSIRGLGKAVTRAPQSFRQKFNMGEQTTDSVYMDAERRFKELEVETQKLTNESKRYFMAVNGMLEHQIGFAKAMEEIFKPISGAVSNLDAVVVEDNPQGIAASEQYRELVNDLQSTLKPDLELIEDKIVRPAQDLLKVINSIRKMATKRNHKKLDLDRRLNAHRKYETKKERSVKDDEKMYKAEAELQVAQQEYDYYNDLLKTELPMLFNLEAEFVKPLFVSFYYMQLNIFYTLYNRIEDMKIGYFDLPSDILEHFTQKRGNIEEQTDALAITHFRLGYSKTKLEMTKRRYAAVSASGSSVSSESQSPLSPSPGPANPYVHNSSSSPAPVTYTPAGAYTSDMPPAYSPSPYTAYTTPSTAPAPETCTSLYAFAAQDKADLTFPANAVIEILDRADSSGWWTGRYNGQEGLFPGNYVRLNKN</sequence>
<dbReference type="PANTHER" id="PTHR47174:SF1">
    <property type="entry name" value="REDUCED VIABILITY UPON STARVATION PROTEIN 167"/>
    <property type="match status" value="1"/>
</dbReference>
<dbReference type="GO" id="GO:0008092">
    <property type="term" value="F:cytoskeletal protein binding"/>
    <property type="evidence" value="ECO:0007669"/>
    <property type="project" value="EnsemblFungi"/>
</dbReference>
<gene>
    <name evidence="6" type="ordered locus">Ecym_2316</name>
</gene>
<dbReference type="GO" id="GO:0008289">
    <property type="term" value="F:lipid binding"/>
    <property type="evidence" value="ECO:0007669"/>
    <property type="project" value="EnsemblFungi"/>
</dbReference>
<dbReference type="AlphaFoldDB" id="G8JQ56"/>
<dbReference type="STRING" id="931890.G8JQ56"/>
<feature type="region of interest" description="Disordered" evidence="3">
    <location>
        <begin position="300"/>
        <end position="327"/>
    </location>
</feature>
<dbReference type="GO" id="GO:0043332">
    <property type="term" value="C:mating projection tip"/>
    <property type="evidence" value="ECO:0007669"/>
    <property type="project" value="EnsemblFungi"/>
</dbReference>
<evidence type="ECO:0000256" key="1">
    <source>
        <dbReference type="ARBA" id="ARBA00022443"/>
    </source>
</evidence>